<name>A0A3E1RAL1_9BURK</name>
<evidence type="ECO:0000259" key="1">
    <source>
        <dbReference type="PROSITE" id="PS51833"/>
    </source>
</evidence>
<dbReference type="SUPFAM" id="SSF109604">
    <property type="entry name" value="HD-domain/PDEase-like"/>
    <property type="match status" value="1"/>
</dbReference>
<proteinExistence type="predicted"/>
<dbReference type="Pfam" id="PF08668">
    <property type="entry name" value="HDOD"/>
    <property type="match status" value="1"/>
</dbReference>
<dbReference type="PROSITE" id="PS51833">
    <property type="entry name" value="HDOD"/>
    <property type="match status" value="1"/>
</dbReference>
<feature type="domain" description="HDOD" evidence="1">
    <location>
        <begin position="42"/>
        <end position="233"/>
    </location>
</feature>
<dbReference type="PANTHER" id="PTHR33525">
    <property type="match status" value="1"/>
</dbReference>
<comment type="caution">
    <text evidence="2">The sequence shown here is derived from an EMBL/GenBank/DDBJ whole genome shotgun (WGS) entry which is preliminary data.</text>
</comment>
<accession>A0A3E1RAL1</accession>
<protein>
    <recommendedName>
        <fullName evidence="1">HDOD domain-containing protein</fullName>
    </recommendedName>
</protein>
<dbReference type="PANTHER" id="PTHR33525:SF5">
    <property type="entry name" value="TWO COMPONENT SIGNAL TRANSDUCTION SYSTEM RESPONSE REGULATOR"/>
    <property type="match status" value="1"/>
</dbReference>
<dbReference type="InterPro" id="IPR052340">
    <property type="entry name" value="RNase_Y/CdgJ"/>
</dbReference>
<reference evidence="2 3" key="1">
    <citation type="submission" date="2018-05" db="EMBL/GenBank/DDBJ databases">
        <title>Rhodoferax soyangensis sp.nov., isolated from an oligotrophic freshwater lake.</title>
        <authorList>
            <person name="Park M."/>
        </authorList>
    </citation>
    <scope>NUCLEOTIDE SEQUENCE [LARGE SCALE GENOMIC DNA]</scope>
    <source>
        <strain evidence="2 3">IMCC26218</strain>
    </source>
</reference>
<organism evidence="2 3">
    <name type="scientific">Rhodoferax lacus</name>
    <dbReference type="NCBI Taxonomy" id="2184758"/>
    <lineage>
        <taxon>Bacteria</taxon>
        <taxon>Pseudomonadati</taxon>
        <taxon>Pseudomonadota</taxon>
        <taxon>Betaproteobacteria</taxon>
        <taxon>Burkholderiales</taxon>
        <taxon>Comamonadaceae</taxon>
        <taxon>Rhodoferax</taxon>
    </lineage>
</organism>
<evidence type="ECO:0000313" key="3">
    <source>
        <dbReference type="Proteomes" id="UP000260665"/>
    </source>
</evidence>
<gene>
    <name evidence="2" type="ORF">DIC66_16990</name>
</gene>
<keyword evidence="3" id="KW-1185">Reference proteome</keyword>
<dbReference type="EMBL" id="QFZK01000013">
    <property type="protein sequence ID" value="RFO95690.1"/>
    <property type="molecule type" value="Genomic_DNA"/>
</dbReference>
<evidence type="ECO:0000313" key="2">
    <source>
        <dbReference type="EMBL" id="RFO95690.1"/>
    </source>
</evidence>
<dbReference type="Proteomes" id="UP000260665">
    <property type="component" value="Unassembled WGS sequence"/>
</dbReference>
<dbReference type="InterPro" id="IPR013976">
    <property type="entry name" value="HDOD"/>
</dbReference>
<dbReference type="Gene3D" id="1.10.3210.10">
    <property type="entry name" value="Hypothetical protein af1432"/>
    <property type="match status" value="1"/>
</dbReference>
<sequence>MGRRMSLQGIRPCEQRARRENKVQLPIRTTQDLAQTVAGCDLPTMSGIAAQLVATLSDEQADLTDLRDLIAQDPVLTAAVLRWANSPIYGTARSVNTLEAAISVLGLSRVRARAVAFFITNAFEPPLGVEREVFWTSCMHSAGYAMWLAIAAGLNESEAWLAALMVRLGELIIGRIDAPTVQAVEAAALPVQQRWQMERERIGFDEGEVMAEAARQWFFPDALVDALQKCSKPMTYMAFSPLGTVVHLAMLLADMETVDAQSLQTLPPEAVSALGLYIDWMTLHIPERSSFTEIRA</sequence>
<dbReference type="AlphaFoldDB" id="A0A3E1RAL1"/>